<protein>
    <recommendedName>
        <fullName evidence="2">DUF7043 domain-containing protein</fullName>
    </recommendedName>
</protein>
<dbReference type="RefSeq" id="XP_009030799.1">
    <property type="nucleotide sequence ID" value="XM_009032551.1"/>
</dbReference>
<dbReference type="EnsemblMetazoa" id="HelroT182245">
    <property type="protein sequence ID" value="HelroP182245"/>
    <property type="gene ID" value="HelroG182245"/>
</dbReference>
<feature type="domain" description="DUF7043" evidence="2">
    <location>
        <begin position="118"/>
        <end position="206"/>
    </location>
</feature>
<organism evidence="4 5">
    <name type="scientific">Helobdella robusta</name>
    <name type="common">Californian leech</name>
    <dbReference type="NCBI Taxonomy" id="6412"/>
    <lineage>
        <taxon>Eukaryota</taxon>
        <taxon>Metazoa</taxon>
        <taxon>Spiralia</taxon>
        <taxon>Lophotrochozoa</taxon>
        <taxon>Annelida</taxon>
        <taxon>Clitellata</taxon>
        <taxon>Hirudinea</taxon>
        <taxon>Rhynchobdellida</taxon>
        <taxon>Glossiphoniidae</taxon>
        <taxon>Helobdella</taxon>
    </lineage>
</organism>
<dbReference type="Proteomes" id="UP000015101">
    <property type="component" value="Unassembled WGS sequence"/>
</dbReference>
<reference evidence="5" key="1">
    <citation type="submission" date="2012-12" db="EMBL/GenBank/DDBJ databases">
        <authorList>
            <person name="Hellsten U."/>
            <person name="Grimwood J."/>
            <person name="Chapman J.A."/>
            <person name="Shapiro H."/>
            <person name="Aerts A."/>
            <person name="Otillar R.P."/>
            <person name="Terry A.Y."/>
            <person name="Boore J.L."/>
            <person name="Simakov O."/>
            <person name="Marletaz F."/>
            <person name="Cho S.-J."/>
            <person name="Edsinger-Gonzales E."/>
            <person name="Havlak P."/>
            <person name="Kuo D.-H."/>
            <person name="Larsson T."/>
            <person name="Lv J."/>
            <person name="Arendt D."/>
            <person name="Savage R."/>
            <person name="Osoegawa K."/>
            <person name="de Jong P."/>
            <person name="Lindberg D.R."/>
            <person name="Seaver E.C."/>
            <person name="Weisblat D.A."/>
            <person name="Putnam N.H."/>
            <person name="Grigoriev I.V."/>
            <person name="Rokhsar D.S."/>
        </authorList>
    </citation>
    <scope>NUCLEOTIDE SEQUENCE</scope>
</reference>
<feature type="compositionally biased region" description="Low complexity" evidence="1">
    <location>
        <begin position="90"/>
        <end position="102"/>
    </location>
</feature>
<feature type="region of interest" description="Disordered" evidence="1">
    <location>
        <begin position="86"/>
        <end position="142"/>
    </location>
</feature>
<evidence type="ECO:0000313" key="5">
    <source>
        <dbReference type="Proteomes" id="UP000015101"/>
    </source>
</evidence>
<evidence type="ECO:0000259" key="2">
    <source>
        <dbReference type="Pfam" id="PF23070"/>
    </source>
</evidence>
<name>T1FHZ6_HELRO</name>
<feature type="compositionally biased region" description="Low complexity" evidence="1">
    <location>
        <begin position="113"/>
        <end position="142"/>
    </location>
</feature>
<proteinExistence type="predicted"/>
<dbReference type="GeneID" id="20208445"/>
<dbReference type="EMBL" id="AMQM01008083">
    <property type="status" value="NOT_ANNOTATED_CDS"/>
    <property type="molecule type" value="Genomic_DNA"/>
</dbReference>
<dbReference type="EMBL" id="KB097722">
    <property type="protein sequence ID" value="ESN91090.1"/>
    <property type="molecule type" value="Genomic_DNA"/>
</dbReference>
<dbReference type="CTD" id="20208445"/>
<dbReference type="AlphaFoldDB" id="T1FHZ6"/>
<evidence type="ECO:0000256" key="1">
    <source>
        <dbReference type="SAM" id="MobiDB-lite"/>
    </source>
</evidence>
<dbReference type="HOGENOM" id="CLU_1009285_0_0_1"/>
<evidence type="ECO:0000313" key="3">
    <source>
        <dbReference type="EMBL" id="ESN91090.1"/>
    </source>
</evidence>
<dbReference type="InterPro" id="IPR055471">
    <property type="entry name" value="DUF7043"/>
</dbReference>
<dbReference type="Pfam" id="PF23070">
    <property type="entry name" value="DUF7043"/>
    <property type="match status" value="1"/>
</dbReference>
<reference evidence="4" key="3">
    <citation type="submission" date="2015-06" db="UniProtKB">
        <authorList>
            <consortium name="EnsemblMetazoa"/>
        </authorList>
    </citation>
    <scope>IDENTIFICATION</scope>
</reference>
<dbReference type="InParanoid" id="T1FHZ6"/>
<reference evidence="3 5" key="2">
    <citation type="journal article" date="2013" name="Nature">
        <title>Insights into bilaterian evolution from three spiralian genomes.</title>
        <authorList>
            <person name="Simakov O."/>
            <person name="Marletaz F."/>
            <person name="Cho S.J."/>
            <person name="Edsinger-Gonzales E."/>
            <person name="Havlak P."/>
            <person name="Hellsten U."/>
            <person name="Kuo D.H."/>
            <person name="Larsson T."/>
            <person name="Lv J."/>
            <person name="Arendt D."/>
            <person name="Savage R."/>
            <person name="Osoegawa K."/>
            <person name="de Jong P."/>
            <person name="Grimwood J."/>
            <person name="Chapman J.A."/>
            <person name="Shapiro H."/>
            <person name="Aerts A."/>
            <person name="Otillar R.P."/>
            <person name="Terry A.Y."/>
            <person name="Boore J.L."/>
            <person name="Grigoriev I.V."/>
            <person name="Lindberg D.R."/>
            <person name="Seaver E.C."/>
            <person name="Weisblat D.A."/>
            <person name="Putnam N.H."/>
            <person name="Rokhsar D.S."/>
        </authorList>
    </citation>
    <scope>NUCLEOTIDE SEQUENCE</scope>
</reference>
<evidence type="ECO:0000313" key="4">
    <source>
        <dbReference type="EnsemblMetazoa" id="HelroP182245"/>
    </source>
</evidence>
<keyword evidence="5" id="KW-1185">Reference proteome</keyword>
<dbReference type="KEGG" id="hro:HELRODRAFT_182245"/>
<dbReference type="EMBL" id="AMQM01008084">
    <property type="status" value="NOT_ANNOTATED_CDS"/>
    <property type="molecule type" value="Genomic_DNA"/>
</dbReference>
<gene>
    <name evidence="4" type="primary">20208445</name>
    <name evidence="3" type="ORF">HELRODRAFT_182245</name>
</gene>
<sequence>MVGLDDGPEDLWVEFLRLIRLIRLILSDRLGREWIGHVMEQLTEHSLTVLATRKTFQITYNNNSNNNNNNIDRSITRICARQISATMQPSSTATATKTTASSNNPHKNRSKNKSNPTTTTNTSSKLSAPTTTSSTTTTTSTTMDNTSHKYLVVHEEYDQTGLKFSCIQFLPRDANVFQLKYSTILGSKMDAGSLCAEEVMKLDPWLFVDKNHLGRHIYDPDMDIDIRGAGGDDDYDGGGGGKVRWFAERCPKFRNEQKLKNLQNQRAKEGVDIKLA</sequence>
<accession>T1FHZ6</accession>